<gene>
    <name evidence="2" type="ORF">CC80DRAFT_509685</name>
</gene>
<evidence type="ECO:0008006" key="4">
    <source>
        <dbReference type="Google" id="ProtNLM"/>
    </source>
</evidence>
<feature type="signal peptide" evidence="1">
    <location>
        <begin position="1"/>
        <end position="20"/>
    </location>
</feature>
<sequence length="128" mass="13397">MQFTTSILALASAFAMSVSAAPAAQSLNPEIIARANAKLNQYPNADCKDNNGGNAPTYHASPPARKCYNIDSTTLSFYFGLGPLSQTWAYAEAGCGGLSMNLGGNGGCQAVEANFSDRFGTIRSVMMD</sequence>
<feature type="chain" id="PRO_5025376812" description="Small secreted protein" evidence="1">
    <location>
        <begin position="21"/>
        <end position="128"/>
    </location>
</feature>
<evidence type="ECO:0000256" key="1">
    <source>
        <dbReference type="SAM" id="SignalP"/>
    </source>
</evidence>
<organism evidence="2 3">
    <name type="scientific">Byssothecium circinans</name>
    <dbReference type="NCBI Taxonomy" id="147558"/>
    <lineage>
        <taxon>Eukaryota</taxon>
        <taxon>Fungi</taxon>
        <taxon>Dikarya</taxon>
        <taxon>Ascomycota</taxon>
        <taxon>Pezizomycotina</taxon>
        <taxon>Dothideomycetes</taxon>
        <taxon>Pleosporomycetidae</taxon>
        <taxon>Pleosporales</taxon>
        <taxon>Massarineae</taxon>
        <taxon>Massarinaceae</taxon>
        <taxon>Byssothecium</taxon>
    </lineage>
</organism>
<accession>A0A6A5TD80</accession>
<dbReference type="OrthoDB" id="3777084at2759"/>
<keyword evidence="1" id="KW-0732">Signal</keyword>
<proteinExistence type="predicted"/>
<name>A0A6A5TD80_9PLEO</name>
<protein>
    <recommendedName>
        <fullName evidence="4">Small secreted protein</fullName>
    </recommendedName>
</protein>
<reference evidence="2" key="1">
    <citation type="journal article" date="2020" name="Stud. Mycol.">
        <title>101 Dothideomycetes genomes: a test case for predicting lifestyles and emergence of pathogens.</title>
        <authorList>
            <person name="Haridas S."/>
            <person name="Albert R."/>
            <person name="Binder M."/>
            <person name="Bloem J."/>
            <person name="Labutti K."/>
            <person name="Salamov A."/>
            <person name="Andreopoulos B."/>
            <person name="Baker S."/>
            <person name="Barry K."/>
            <person name="Bills G."/>
            <person name="Bluhm B."/>
            <person name="Cannon C."/>
            <person name="Castanera R."/>
            <person name="Culley D."/>
            <person name="Daum C."/>
            <person name="Ezra D."/>
            <person name="Gonzalez J."/>
            <person name="Henrissat B."/>
            <person name="Kuo A."/>
            <person name="Liang C."/>
            <person name="Lipzen A."/>
            <person name="Lutzoni F."/>
            <person name="Magnuson J."/>
            <person name="Mondo S."/>
            <person name="Nolan M."/>
            <person name="Ohm R."/>
            <person name="Pangilinan J."/>
            <person name="Park H.-J."/>
            <person name="Ramirez L."/>
            <person name="Alfaro M."/>
            <person name="Sun H."/>
            <person name="Tritt A."/>
            <person name="Yoshinaga Y."/>
            <person name="Zwiers L.-H."/>
            <person name="Turgeon B."/>
            <person name="Goodwin S."/>
            <person name="Spatafora J."/>
            <person name="Crous P."/>
            <person name="Grigoriev I."/>
        </authorList>
    </citation>
    <scope>NUCLEOTIDE SEQUENCE</scope>
    <source>
        <strain evidence="2">CBS 675.92</strain>
    </source>
</reference>
<dbReference type="EMBL" id="ML977025">
    <property type="protein sequence ID" value="KAF1950571.1"/>
    <property type="molecule type" value="Genomic_DNA"/>
</dbReference>
<keyword evidence="3" id="KW-1185">Reference proteome</keyword>
<evidence type="ECO:0000313" key="3">
    <source>
        <dbReference type="Proteomes" id="UP000800035"/>
    </source>
</evidence>
<dbReference type="Proteomes" id="UP000800035">
    <property type="component" value="Unassembled WGS sequence"/>
</dbReference>
<evidence type="ECO:0000313" key="2">
    <source>
        <dbReference type="EMBL" id="KAF1950571.1"/>
    </source>
</evidence>
<dbReference type="AlphaFoldDB" id="A0A6A5TD80"/>